<reference evidence="1" key="1">
    <citation type="journal article" date="2012" name="PLoS ONE">
        <title>Gene sets for utilization of primary and secondary nutrition supplies in the distal gut of endangered iberian lynx.</title>
        <authorList>
            <person name="Alcaide M."/>
            <person name="Messina E."/>
            <person name="Richter M."/>
            <person name="Bargiela R."/>
            <person name="Peplies J."/>
            <person name="Huws S.A."/>
            <person name="Newbold C.J."/>
            <person name="Golyshin P.N."/>
            <person name="Simon M.A."/>
            <person name="Lopez G."/>
            <person name="Yakimov M.M."/>
            <person name="Ferrer M."/>
        </authorList>
    </citation>
    <scope>NUCLEOTIDE SEQUENCE</scope>
</reference>
<dbReference type="InterPro" id="IPR032299">
    <property type="entry name" value="DUF4843"/>
</dbReference>
<organism evidence="1">
    <name type="scientific">gut metagenome</name>
    <dbReference type="NCBI Taxonomy" id="749906"/>
    <lineage>
        <taxon>unclassified sequences</taxon>
        <taxon>metagenomes</taxon>
        <taxon>organismal metagenomes</taxon>
    </lineage>
</organism>
<evidence type="ECO:0000313" key="1">
    <source>
        <dbReference type="EMBL" id="EJX05207.1"/>
    </source>
</evidence>
<dbReference type="Pfam" id="PF16132">
    <property type="entry name" value="DUF4843"/>
    <property type="match status" value="1"/>
</dbReference>
<dbReference type="EMBL" id="AMCI01001547">
    <property type="protein sequence ID" value="EJX05207.1"/>
    <property type="molecule type" value="Genomic_DNA"/>
</dbReference>
<accession>J9GCZ2</accession>
<dbReference type="PROSITE" id="PS51257">
    <property type="entry name" value="PROKAR_LIPOPROTEIN"/>
    <property type="match status" value="1"/>
</dbReference>
<sequence>MKKIAKFIGWTVLAASMAACTDEDYPLYDTGQKDSVFFEYVDAKNNPATSIEYAFNYNPDDFYMVEIPVTLMGMPANRERRIELNPVQDKTTMVEGKHYIIESAVLPANAINSVVKVKLLREDVALQQQAFTLLLQIGENEDLRSVGQNQFQITYSDIRPTVRPEWWVDYAPFPEYTFENAQLFFKYFYELAPKLNPDTYKEMIERYGHYFVHAEKNGGPMAFYRTFMMRILMAMYKDHSTDLIWPKGEPKL</sequence>
<dbReference type="AlphaFoldDB" id="J9GCZ2"/>
<protein>
    <recommendedName>
        <fullName evidence="2">DUF4843 domain-containing protein</fullName>
    </recommendedName>
</protein>
<proteinExistence type="predicted"/>
<evidence type="ECO:0008006" key="2">
    <source>
        <dbReference type="Google" id="ProtNLM"/>
    </source>
</evidence>
<gene>
    <name evidence="1" type="ORF">EVA_06680</name>
</gene>
<name>J9GCZ2_9ZZZZ</name>
<comment type="caution">
    <text evidence="1">The sequence shown here is derived from an EMBL/GenBank/DDBJ whole genome shotgun (WGS) entry which is preliminary data.</text>
</comment>